<evidence type="ECO:0000256" key="5">
    <source>
        <dbReference type="ARBA" id="ARBA00022821"/>
    </source>
</evidence>
<dbReference type="InterPro" id="IPR038005">
    <property type="entry name" value="RX-like_CC"/>
</dbReference>
<protein>
    <submittedName>
        <fullName evidence="9">Late blight resistance protein homolog R1B-17</fullName>
    </submittedName>
</protein>
<evidence type="ECO:0000256" key="6">
    <source>
        <dbReference type="ARBA" id="ARBA00022840"/>
    </source>
</evidence>
<feature type="domain" description="Disease resistance N-terminal" evidence="7">
    <location>
        <begin position="151"/>
        <end position="226"/>
    </location>
</feature>
<sequence>MEASKELSRSPLTFVPEKNKYIVAEFVDSLLGALRQILDFHITFMVPVPDHILNLHEGVKSISILLHVKQENFNALPDKMKDHIGVVIIDLGIVICSISVNEIKHGLAKGTDLAISRLVKELQFVMQEVAQTHPPSSSSLRFPRTNELGSIDFFLENLQEIATSEAGSIASPKDQIQIIQEDLLFLRSFLQKIAKQRNQNVKFQALWDGAMEVAYKAEFVIDSVALGDRLECLDTVAGDIKHTKTEALKVSDSIRNDDEAQRVANNSIHFKSQLST</sequence>
<dbReference type="GeneID" id="140011326"/>
<keyword evidence="5" id="KW-0611">Plant defense</keyword>
<dbReference type="Proteomes" id="UP001652660">
    <property type="component" value="Chromosome 7e"/>
</dbReference>
<dbReference type="Gene3D" id="1.20.5.4130">
    <property type="match status" value="1"/>
</dbReference>
<evidence type="ECO:0000256" key="2">
    <source>
        <dbReference type="ARBA" id="ARBA00022614"/>
    </source>
</evidence>
<keyword evidence="6" id="KW-0067">ATP-binding</keyword>
<keyword evidence="3" id="KW-0677">Repeat</keyword>
<evidence type="ECO:0000259" key="7">
    <source>
        <dbReference type="Pfam" id="PF18052"/>
    </source>
</evidence>
<keyword evidence="8" id="KW-1185">Reference proteome</keyword>
<gene>
    <name evidence="9" type="primary">LOC140011326</name>
</gene>
<proteinExistence type="inferred from homology"/>
<evidence type="ECO:0000256" key="1">
    <source>
        <dbReference type="ARBA" id="ARBA00008894"/>
    </source>
</evidence>
<comment type="similarity">
    <text evidence="1">Belongs to the disease resistance NB-LRR family.</text>
</comment>
<dbReference type="RefSeq" id="XP_071916220.1">
    <property type="nucleotide sequence ID" value="XM_072060119.1"/>
</dbReference>
<keyword evidence="4" id="KW-0547">Nucleotide-binding</keyword>
<keyword evidence="2" id="KW-0433">Leucine-rich repeat</keyword>
<dbReference type="InterPro" id="IPR041118">
    <property type="entry name" value="Rx_N"/>
</dbReference>
<dbReference type="Pfam" id="PF18052">
    <property type="entry name" value="Rx_N"/>
    <property type="match status" value="1"/>
</dbReference>
<evidence type="ECO:0000313" key="9">
    <source>
        <dbReference type="RefSeq" id="XP_071916220.1"/>
    </source>
</evidence>
<reference evidence="9" key="1">
    <citation type="submission" date="2025-08" db="UniProtKB">
        <authorList>
            <consortium name="RefSeq"/>
        </authorList>
    </citation>
    <scope>IDENTIFICATION</scope>
    <source>
        <tissue evidence="9">Leaves</tissue>
    </source>
</reference>
<evidence type="ECO:0000313" key="8">
    <source>
        <dbReference type="Proteomes" id="UP001652660"/>
    </source>
</evidence>
<evidence type="ECO:0000256" key="4">
    <source>
        <dbReference type="ARBA" id="ARBA00022741"/>
    </source>
</evidence>
<organism evidence="8 9">
    <name type="scientific">Coffea arabica</name>
    <name type="common">Arabian coffee</name>
    <dbReference type="NCBI Taxonomy" id="13443"/>
    <lineage>
        <taxon>Eukaryota</taxon>
        <taxon>Viridiplantae</taxon>
        <taxon>Streptophyta</taxon>
        <taxon>Embryophyta</taxon>
        <taxon>Tracheophyta</taxon>
        <taxon>Spermatophyta</taxon>
        <taxon>Magnoliopsida</taxon>
        <taxon>eudicotyledons</taxon>
        <taxon>Gunneridae</taxon>
        <taxon>Pentapetalae</taxon>
        <taxon>asterids</taxon>
        <taxon>lamiids</taxon>
        <taxon>Gentianales</taxon>
        <taxon>Rubiaceae</taxon>
        <taxon>Ixoroideae</taxon>
        <taxon>Gardenieae complex</taxon>
        <taxon>Bertiereae - Coffeeae clade</taxon>
        <taxon>Coffeeae</taxon>
        <taxon>Coffea</taxon>
    </lineage>
</organism>
<accession>A0ABM4V9K7</accession>
<evidence type="ECO:0000256" key="3">
    <source>
        <dbReference type="ARBA" id="ARBA00022737"/>
    </source>
</evidence>
<dbReference type="CDD" id="cd14798">
    <property type="entry name" value="RX-CC_like"/>
    <property type="match status" value="1"/>
</dbReference>
<name>A0ABM4V9K7_COFAR</name>